<dbReference type="Proteomes" id="UP000005446">
    <property type="component" value="Unassembled WGS sequence"/>
</dbReference>
<evidence type="ECO:0000313" key="1">
    <source>
        <dbReference type="EMBL" id="EHK96176.1"/>
    </source>
</evidence>
<protein>
    <submittedName>
        <fullName evidence="1">Uncharacterized protein</fullName>
    </submittedName>
</protein>
<dbReference type="AlphaFoldDB" id="H0EZ71"/>
<dbReference type="OrthoDB" id="5345494at2759"/>
<proteinExistence type="predicted"/>
<evidence type="ECO:0000313" key="2">
    <source>
        <dbReference type="Proteomes" id="UP000005446"/>
    </source>
</evidence>
<organism evidence="1 2">
    <name type="scientific">Glarea lozoyensis (strain ATCC 74030 / MF5533)</name>
    <dbReference type="NCBI Taxonomy" id="1104152"/>
    <lineage>
        <taxon>Eukaryota</taxon>
        <taxon>Fungi</taxon>
        <taxon>Dikarya</taxon>
        <taxon>Ascomycota</taxon>
        <taxon>Pezizomycotina</taxon>
        <taxon>Leotiomycetes</taxon>
        <taxon>Helotiales</taxon>
        <taxon>Helotiaceae</taxon>
        <taxon>Glarea</taxon>
    </lineage>
</organism>
<dbReference type="InParanoid" id="H0EZ71"/>
<reference evidence="1 2" key="1">
    <citation type="journal article" date="2012" name="Eukaryot. Cell">
        <title>Genome sequence of the fungus Glarea lozoyensis: the first genome sequence of a species from the Helotiaceae family.</title>
        <authorList>
            <person name="Youssar L."/>
            <person name="Gruening B.A."/>
            <person name="Erxleben A."/>
            <person name="Guenther S."/>
            <person name="Huettel W."/>
        </authorList>
    </citation>
    <scope>NUCLEOTIDE SEQUENCE [LARGE SCALE GENOMIC DNA]</scope>
    <source>
        <strain evidence="2">ATCC 74030 / MF5533</strain>
    </source>
</reference>
<sequence length="322" mass="35452">MDENVTEDDFYGGPLMAIFNALSRMEILRDVHTLILDGLSVTSELVREIICEESFNVRVLSIREVQNLNERKLQQALRYSIRPSRAANTPKLEALYIFGPRDAPSSPRMKRHLAPGSSTIASPQTLASHGGVMSSRGAQIGAQWNEMSENALAHDLEKSGDKWYEKSGILFAKPISSEWADTVLSCQGIVSFDAILCNGPRHHSREASANGHNEGSPIPPYRRALAYLPPRLATYSTGGCCSEIKKLLVRYCEGCHKWWCEDCYEIPEVAVTPVESLQPWEAVGSNLGGQPEKNVKVHMGLCVENCLVAEMMSGAGSNGMWG</sequence>
<gene>
    <name evidence="1" type="ORF">M7I_8133</name>
</gene>
<dbReference type="EMBL" id="AGUE01000271">
    <property type="protein sequence ID" value="EHK96176.1"/>
    <property type="molecule type" value="Genomic_DNA"/>
</dbReference>
<dbReference type="HOGENOM" id="CLU_037759_1_0_1"/>
<comment type="caution">
    <text evidence="1">The sequence shown here is derived from an EMBL/GenBank/DDBJ whole genome shotgun (WGS) entry which is preliminary data.</text>
</comment>
<name>H0EZ71_GLAL7</name>
<keyword evidence="2" id="KW-1185">Reference proteome</keyword>
<accession>H0EZ71</accession>